<gene>
    <name evidence="2" type="ORF">QJS10_CPB14g01221</name>
</gene>
<proteinExistence type="predicted"/>
<dbReference type="Proteomes" id="UP001180020">
    <property type="component" value="Unassembled WGS sequence"/>
</dbReference>
<dbReference type="EMBL" id="JAUJYO010000014">
    <property type="protein sequence ID" value="KAK1298031.1"/>
    <property type="molecule type" value="Genomic_DNA"/>
</dbReference>
<organism evidence="2 3">
    <name type="scientific">Acorus calamus</name>
    <name type="common">Sweet flag</name>
    <dbReference type="NCBI Taxonomy" id="4465"/>
    <lineage>
        <taxon>Eukaryota</taxon>
        <taxon>Viridiplantae</taxon>
        <taxon>Streptophyta</taxon>
        <taxon>Embryophyta</taxon>
        <taxon>Tracheophyta</taxon>
        <taxon>Spermatophyta</taxon>
        <taxon>Magnoliopsida</taxon>
        <taxon>Liliopsida</taxon>
        <taxon>Acoraceae</taxon>
        <taxon>Acorus</taxon>
    </lineage>
</organism>
<dbReference type="PANTHER" id="PTHR33116">
    <property type="entry name" value="REVERSE TRANSCRIPTASE ZINC-BINDING DOMAIN-CONTAINING PROTEIN-RELATED-RELATED"/>
    <property type="match status" value="1"/>
</dbReference>
<dbReference type="InterPro" id="IPR043502">
    <property type="entry name" value="DNA/RNA_pol_sf"/>
</dbReference>
<dbReference type="AlphaFoldDB" id="A0AAV9DAW7"/>
<sequence>MIEENQSAFIPGRVLHDGFMVVQECISAAHRDGKRGVVIKLDFSKAYDNVQWDFLLHLVTCHGFEPNWIWMVRDCISTAKESVLVNGKPCGFFHMNKGLRQGDPLSPILFTVVANAFSRMMKMAKADGWIEGLSICTGGPSTSHVQYADDTELDTFARIFGCRVQHFLTRLLGLPLHLGKLRKMDWNPLVVKFERRLEGWKGKLLSFG</sequence>
<comment type="caution">
    <text evidence="2">The sequence shown here is derived from an EMBL/GenBank/DDBJ whole genome shotgun (WGS) entry which is preliminary data.</text>
</comment>
<dbReference type="InterPro" id="IPR000477">
    <property type="entry name" value="RT_dom"/>
</dbReference>
<dbReference type="Pfam" id="PF00078">
    <property type="entry name" value="RVT_1"/>
    <property type="match status" value="1"/>
</dbReference>
<evidence type="ECO:0000313" key="2">
    <source>
        <dbReference type="EMBL" id="KAK1298031.1"/>
    </source>
</evidence>
<reference evidence="2" key="2">
    <citation type="submission" date="2023-06" db="EMBL/GenBank/DDBJ databases">
        <authorList>
            <person name="Ma L."/>
            <person name="Liu K.-W."/>
            <person name="Li Z."/>
            <person name="Hsiao Y.-Y."/>
            <person name="Qi Y."/>
            <person name="Fu T."/>
            <person name="Tang G."/>
            <person name="Zhang D."/>
            <person name="Sun W.-H."/>
            <person name="Liu D.-K."/>
            <person name="Li Y."/>
            <person name="Chen G.-Z."/>
            <person name="Liu X.-D."/>
            <person name="Liao X.-Y."/>
            <person name="Jiang Y.-T."/>
            <person name="Yu X."/>
            <person name="Hao Y."/>
            <person name="Huang J."/>
            <person name="Zhao X.-W."/>
            <person name="Ke S."/>
            <person name="Chen Y.-Y."/>
            <person name="Wu W.-L."/>
            <person name="Hsu J.-L."/>
            <person name="Lin Y.-F."/>
            <person name="Huang M.-D."/>
            <person name="Li C.-Y."/>
            <person name="Huang L."/>
            <person name="Wang Z.-W."/>
            <person name="Zhao X."/>
            <person name="Zhong W.-Y."/>
            <person name="Peng D.-H."/>
            <person name="Ahmad S."/>
            <person name="Lan S."/>
            <person name="Zhang J.-S."/>
            <person name="Tsai W.-C."/>
            <person name="Van De Peer Y."/>
            <person name="Liu Z.-J."/>
        </authorList>
    </citation>
    <scope>NUCLEOTIDE SEQUENCE</scope>
    <source>
        <strain evidence="2">CP</strain>
        <tissue evidence="2">Leaves</tissue>
    </source>
</reference>
<accession>A0AAV9DAW7</accession>
<keyword evidence="3" id="KW-1185">Reference proteome</keyword>
<reference evidence="2" key="1">
    <citation type="journal article" date="2023" name="Nat. Commun.">
        <title>Diploid and tetraploid genomes of Acorus and the evolution of monocots.</title>
        <authorList>
            <person name="Ma L."/>
            <person name="Liu K.W."/>
            <person name="Li Z."/>
            <person name="Hsiao Y.Y."/>
            <person name="Qi Y."/>
            <person name="Fu T."/>
            <person name="Tang G.D."/>
            <person name="Zhang D."/>
            <person name="Sun W.H."/>
            <person name="Liu D.K."/>
            <person name="Li Y."/>
            <person name="Chen G.Z."/>
            <person name="Liu X.D."/>
            <person name="Liao X.Y."/>
            <person name="Jiang Y.T."/>
            <person name="Yu X."/>
            <person name="Hao Y."/>
            <person name="Huang J."/>
            <person name="Zhao X.W."/>
            <person name="Ke S."/>
            <person name="Chen Y.Y."/>
            <person name="Wu W.L."/>
            <person name="Hsu J.L."/>
            <person name="Lin Y.F."/>
            <person name="Huang M.D."/>
            <person name="Li C.Y."/>
            <person name="Huang L."/>
            <person name="Wang Z.W."/>
            <person name="Zhao X."/>
            <person name="Zhong W.Y."/>
            <person name="Peng D.H."/>
            <person name="Ahmad S."/>
            <person name="Lan S."/>
            <person name="Zhang J.S."/>
            <person name="Tsai W.C."/>
            <person name="Van de Peer Y."/>
            <person name="Liu Z.J."/>
        </authorList>
    </citation>
    <scope>NUCLEOTIDE SEQUENCE</scope>
    <source>
        <strain evidence="2">CP</strain>
    </source>
</reference>
<evidence type="ECO:0000313" key="3">
    <source>
        <dbReference type="Proteomes" id="UP001180020"/>
    </source>
</evidence>
<dbReference type="PANTHER" id="PTHR33116:SF87">
    <property type="entry name" value="OS01G0158850 PROTEIN"/>
    <property type="match status" value="1"/>
</dbReference>
<protein>
    <recommendedName>
        <fullName evidence="1">Reverse transcriptase domain-containing protein</fullName>
    </recommendedName>
</protein>
<dbReference type="PROSITE" id="PS50878">
    <property type="entry name" value="RT_POL"/>
    <property type="match status" value="1"/>
</dbReference>
<evidence type="ECO:0000259" key="1">
    <source>
        <dbReference type="PROSITE" id="PS50878"/>
    </source>
</evidence>
<name>A0AAV9DAW7_ACOCL</name>
<feature type="domain" description="Reverse transcriptase" evidence="1">
    <location>
        <begin position="1"/>
        <end position="205"/>
    </location>
</feature>
<dbReference type="SUPFAM" id="SSF56672">
    <property type="entry name" value="DNA/RNA polymerases"/>
    <property type="match status" value="1"/>
</dbReference>